<sequence length="69" mass="8096">MLNTEQDEEVEENIDVVEKTTEQLPSSTITAASPQPRSIPLRLCQFHRRGRLVCWPHRKKEQILLAKYH</sequence>
<accession>A0A9P0LQR7</accession>
<gene>
    <name evidence="1" type="ORF">ACAOBT_LOCUS25816</name>
</gene>
<reference evidence="1" key="1">
    <citation type="submission" date="2022-03" db="EMBL/GenBank/DDBJ databases">
        <authorList>
            <person name="Sayadi A."/>
        </authorList>
    </citation>
    <scope>NUCLEOTIDE SEQUENCE</scope>
</reference>
<dbReference type="AlphaFoldDB" id="A0A9P0LQR7"/>
<proteinExistence type="predicted"/>
<evidence type="ECO:0000313" key="1">
    <source>
        <dbReference type="EMBL" id="CAH2000822.1"/>
    </source>
</evidence>
<comment type="caution">
    <text evidence="1">The sequence shown here is derived from an EMBL/GenBank/DDBJ whole genome shotgun (WGS) entry which is preliminary data.</text>
</comment>
<evidence type="ECO:0000313" key="2">
    <source>
        <dbReference type="Proteomes" id="UP001152888"/>
    </source>
</evidence>
<dbReference type="EMBL" id="CAKOFQ010007423">
    <property type="protein sequence ID" value="CAH2000822.1"/>
    <property type="molecule type" value="Genomic_DNA"/>
</dbReference>
<keyword evidence="2" id="KW-1185">Reference proteome</keyword>
<protein>
    <submittedName>
        <fullName evidence="1">Uncharacterized protein</fullName>
    </submittedName>
</protein>
<organism evidence="1 2">
    <name type="scientific">Acanthoscelides obtectus</name>
    <name type="common">Bean weevil</name>
    <name type="synonym">Bruchus obtectus</name>
    <dbReference type="NCBI Taxonomy" id="200917"/>
    <lineage>
        <taxon>Eukaryota</taxon>
        <taxon>Metazoa</taxon>
        <taxon>Ecdysozoa</taxon>
        <taxon>Arthropoda</taxon>
        <taxon>Hexapoda</taxon>
        <taxon>Insecta</taxon>
        <taxon>Pterygota</taxon>
        <taxon>Neoptera</taxon>
        <taxon>Endopterygota</taxon>
        <taxon>Coleoptera</taxon>
        <taxon>Polyphaga</taxon>
        <taxon>Cucujiformia</taxon>
        <taxon>Chrysomeloidea</taxon>
        <taxon>Chrysomelidae</taxon>
        <taxon>Bruchinae</taxon>
        <taxon>Bruchini</taxon>
        <taxon>Acanthoscelides</taxon>
    </lineage>
</organism>
<dbReference type="Proteomes" id="UP001152888">
    <property type="component" value="Unassembled WGS sequence"/>
</dbReference>
<name>A0A9P0LQR7_ACAOB</name>